<feature type="region of interest" description="Disordered" evidence="1">
    <location>
        <begin position="41"/>
        <end position="67"/>
    </location>
</feature>
<name>A0ABV8QAU3_9MICO</name>
<feature type="compositionally biased region" description="Low complexity" evidence="1">
    <location>
        <begin position="45"/>
        <end position="67"/>
    </location>
</feature>
<evidence type="ECO:0008006" key="4">
    <source>
        <dbReference type="Google" id="ProtNLM"/>
    </source>
</evidence>
<sequence length="163" mass="16645">MPRFTLSSASRKRLRENWHLIAAAAVILCLPLVIVAGAPSGSGDATTTATEPAKAAATATQAKTRPTPTVTSYRISATSANGVALVLADDPKYKTRTPLKGIGGTSWEDVPASATGVSIQVISQTGDGARCTITAKQTGKVVATQTIAPAHGQGTQSVTCEMP</sequence>
<proteinExistence type="predicted"/>
<comment type="caution">
    <text evidence="2">The sequence shown here is derived from an EMBL/GenBank/DDBJ whole genome shotgun (WGS) entry which is preliminary data.</text>
</comment>
<protein>
    <recommendedName>
        <fullName evidence="4">MmpS family membrane protein</fullName>
    </recommendedName>
</protein>
<dbReference type="Proteomes" id="UP001595900">
    <property type="component" value="Unassembled WGS sequence"/>
</dbReference>
<gene>
    <name evidence="2" type="ORF">ACFOYW_13345</name>
</gene>
<evidence type="ECO:0000313" key="3">
    <source>
        <dbReference type="Proteomes" id="UP001595900"/>
    </source>
</evidence>
<reference evidence="3" key="1">
    <citation type="journal article" date="2019" name="Int. J. Syst. Evol. Microbiol.">
        <title>The Global Catalogue of Microorganisms (GCM) 10K type strain sequencing project: providing services to taxonomists for standard genome sequencing and annotation.</title>
        <authorList>
            <consortium name="The Broad Institute Genomics Platform"/>
            <consortium name="The Broad Institute Genome Sequencing Center for Infectious Disease"/>
            <person name="Wu L."/>
            <person name="Ma J."/>
        </authorList>
    </citation>
    <scope>NUCLEOTIDE SEQUENCE [LARGE SCALE GENOMIC DNA]</scope>
    <source>
        <strain evidence="3">CGMCC 1.10363</strain>
    </source>
</reference>
<accession>A0ABV8QAU3</accession>
<evidence type="ECO:0000313" key="2">
    <source>
        <dbReference type="EMBL" id="MFC4244359.1"/>
    </source>
</evidence>
<dbReference type="RefSeq" id="WP_390229762.1">
    <property type="nucleotide sequence ID" value="NZ_JBHSCN010000006.1"/>
</dbReference>
<dbReference type="EMBL" id="JBHSCN010000006">
    <property type="protein sequence ID" value="MFC4244359.1"/>
    <property type="molecule type" value="Genomic_DNA"/>
</dbReference>
<keyword evidence="3" id="KW-1185">Reference proteome</keyword>
<organism evidence="2 3">
    <name type="scientific">Gryllotalpicola reticulitermitis</name>
    <dbReference type="NCBI Taxonomy" id="1184153"/>
    <lineage>
        <taxon>Bacteria</taxon>
        <taxon>Bacillati</taxon>
        <taxon>Actinomycetota</taxon>
        <taxon>Actinomycetes</taxon>
        <taxon>Micrococcales</taxon>
        <taxon>Microbacteriaceae</taxon>
        <taxon>Gryllotalpicola</taxon>
    </lineage>
</organism>
<evidence type="ECO:0000256" key="1">
    <source>
        <dbReference type="SAM" id="MobiDB-lite"/>
    </source>
</evidence>